<protein>
    <recommendedName>
        <fullName evidence="4">EamA family transporter</fullName>
    </recommendedName>
</protein>
<comment type="caution">
    <text evidence="2">The sequence shown here is derived from an EMBL/GenBank/DDBJ whole genome shotgun (WGS) entry which is preliminary data.</text>
</comment>
<evidence type="ECO:0000313" key="3">
    <source>
        <dbReference type="Proteomes" id="UP000654471"/>
    </source>
</evidence>
<dbReference type="EMBL" id="BMRP01000017">
    <property type="protein sequence ID" value="GGU75851.1"/>
    <property type="molecule type" value="Genomic_DNA"/>
</dbReference>
<gene>
    <name evidence="2" type="ORF">GCM10010211_47240</name>
</gene>
<evidence type="ECO:0008006" key="4">
    <source>
        <dbReference type="Google" id="ProtNLM"/>
    </source>
</evidence>
<evidence type="ECO:0000313" key="2">
    <source>
        <dbReference type="EMBL" id="GGU75851.1"/>
    </source>
</evidence>
<dbReference type="RefSeq" id="WP_189303080.1">
    <property type="nucleotide sequence ID" value="NZ_BMRP01000017.1"/>
</dbReference>
<sequence length="65" mass="6611">MTRARSSHRGRLTDAPVLAVAITWGSGYLATKSITGPSTVIAEAPGEQPEPDAAAPPVQEGAVAQ</sequence>
<reference evidence="3" key="1">
    <citation type="journal article" date="2019" name="Int. J. Syst. Evol. Microbiol.">
        <title>The Global Catalogue of Microorganisms (GCM) 10K type strain sequencing project: providing services to taxonomists for standard genome sequencing and annotation.</title>
        <authorList>
            <consortium name="The Broad Institute Genomics Platform"/>
            <consortium name="The Broad Institute Genome Sequencing Center for Infectious Disease"/>
            <person name="Wu L."/>
            <person name="Ma J."/>
        </authorList>
    </citation>
    <scope>NUCLEOTIDE SEQUENCE [LARGE SCALE GENOMIC DNA]</scope>
    <source>
        <strain evidence="3">JCM 3399</strain>
    </source>
</reference>
<dbReference type="Proteomes" id="UP000654471">
    <property type="component" value="Unassembled WGS sequence"/>
</dbReference>
<name>A0ABQ2VB14_9ACTN</name>
<organism evidence="2 3">
    <name type="scientific">Streptomyces albospinus</name>
    <dbReference type="NCBI Taxonomy" id="285515"/>
    <lineage>
        <taxon>Bacteria</taxon>
        <taxon>Bacillati</taxon>
        <taxon>Actinomycetota</taxon>
        <taxon>Actinomycetes</taxon>
        <taxon>Kitasatosporales</taxon>
        <taxon>Streptomycetaceae</taxon>
        <taxon>Streptomyces</taxon>
    </lineage>
</organism>
<proteinExistence type="predicted"/>
<feature type="region of interest" description="Disordered" evidence="1">
    <location>
        <begin position="41"/>
        <end position="65"/>
    </location>
</feature>
<evidence type="ECO:0000256" key="1">
    <source>
        <dbReference type="SAM" id="MobiDB-lite"/>
    </source>
</evidence>
<keyword evidence="3" id="KW-1185">Reference proteome</keyword>
<accession>A0ABQ2VB14</accession>